<protein>
    <submittedName>
        <fullName evidence="15">Outer membrane receptor protein</fullName>
    </submittedName>
</protein>
<proteinExistence type="inferred from homology"/>
<keyword evidence="5 11" id="KW-0812">Transmembrane</keyword>
<keyword evidence="16" id="KW-1185">Reference proteome</keyword>
<comment type="similarity">
    <text evidence="11 12">Belongs to the TonB-dependent receptor family.</text>
</comment>
<dbReference type="OrthoDB" id="7192131at2"/>
<dbReference type="InterPro" id="IPR012910">
    <property type="entry name" value="Plug_dom"/>
</dbReference>
<dbReference type="EMBL" id="CP024201">
    <property type="protein sequence ID" value="ATQ43845.1"/>
    <property type="molecule type" value="Genomic_DNA"/>
</dbReference>
<dbReference type="GO" id="GO:0006826">
    <property type="term" value="P:iron ion transport"/>
    <property type="evidence" value="ECO:0007669"/>
    <property type="project" value="UniProtKB-KW"/>
</dbReference>
<evidence type="ECO:0000256" key="9">
    <source>
        <dbReference type="ARBA" id="ARBA00023136"/>
    </source>
</evidence>
<keyword evidence="7" id="KW-0406">Ion transport</keyword>
<organism evidence="15 16">
    <name type="scientific">Caulobacter mirabilis</name>
    <dbReference type="NCBI Taxonomy" id="69666"/>
    <lineage>
        <taxon>Bacteria</taxon>
        <taxon>Pseudomonadati</taxon>
        <taxon>Pseudomonadota</taxon>
        <taxon>Alphaproteobacteria</taxon>
        <taxon>Caulobacterales</taxon>
        <taxon>Caulobacteraceae</taxon>
        <taxon>Caulobacter</taxon>
    </lineage>
</organism>
<accession>A0A2D2B0R5</accession>
<evidence type="ECO:0000259" key="14">
    <source>
        <dbReference type="Pfam" id="PF07715"/>
    </source>
</evidence>
<evidence type="ECO:0000313" key="16">
    <source>
        <dbReference type="Proteomes" id="UP000228945"/>
    </source>
</evidence>
<keyword evidence="9 11" id="KW-0472">Membrane</keyword>
<dbReference type="SUPFAM" id="SSF56935">
    <property type="entry name" value="Porins"/>
    <property type="match status" value="1"/>
</dbReference>
<evidence type="ECO:0000256" key="7">
    <source>
        <dbReference type="ARBA" id="ARBA00023065"/>
    </source>
</evidence>
<feature type="domain" description="TonB-dependent receptor-like beta-barrel" evidence="13">
    <location>
        <begin position="288"/>
        <end position="799"/>
    </location>
</feature>
<evidence type="ECO:0000256" key="3">
    <source>
        <dbReference type="ARBA" id="ARBA00022452"/>
    </source>
</evidence>
<evidence type="ECO:0000256" key="4">
    <source>
        <dbReference type="ARBA" id="ARBA00022496"/>
    </source>
</evidence>
<evidence type="ECO:0000313" key="15">
    <source>
        <dbReference type="EMBL" id="ATQ43845.1"/>
    </source>
</evidence>
<evidence type="ECO:0000256" key="10">
    <source>
        <dbReference type="ARBA" id="ARBA00023237"/>
    </source>
</evidence>
<keyword evidence="4" id="KW-0410">Iron transport</keyword>
<gene>
    <name evidence="15" type="ORF">CSW64_16300</name>
</gene>
<evidence type="ECO:0000256" key="5">
    <source>
        <dbReference type="ARBA" id="ARBA00022692"/>
    </source>
</evidence>
<evidence type="ECO:0000256" key="11">
    <source>
        <dbReference type="PROSITE-ProRule" id="PRU01360"/>
    </source>
</evidence>
<dbReference type="PANTHER" id="PTHR32552:SF81">
    <property type="entry name" value="TONB-DEPENDENT OUTER MEMBRANE RECEPTOR"/>
    <property type="match status" value="1"/>
</dbReference>
<dbReference type="KEGG" id="cmb:CSW64_16300"/>
<evidence type="ECO:0000256" key="6">
    <source>
        <dbReference type="ARBA" id="ARBA00023004"/>
    </source>
</evidence>
<keyword evidence="10 11" id="KW-0998">Cell outer membrane</keyword>
<evidence type="ECO:0000256" key="2">
    <source>
        <dbReference type="ARBA" id="ARBA00022448"/>
    </source>
</evidence>
<dbReference type="Gene3D" id="2.40.170.20">
    <property type="entry name" value="TonB-dependent receptor, beta-barrel domain"/>
    <property type="match status" value="1"/>
</dbReference>
<feature type="domain" description="TonB-dependent receptor plug" evidence="14">
    <location>
        <begin position="39"/>
        <end position="146"/>
    </location>
</feature>
<evidence type="ECO:0000256" key="8">
    <source>
        <dbReference type="ARBA" id="ARBA00023077"/>
    </source>
</evidence>
<reference evidence="15 16" key="1">
    <citation type="submission" date="2017-10" db="EMBL/GenBank/DDBJ databases">
        <title>Genome sequence of Caulobacter mirabilis FWC38.</title>
        <authorList>
            <person name="Fiebig A."/>
            <person name="Crosson S."/>
        </authorList>
    </citation>
    <scope>NUCLEOTIDE SEQUENCE [LARGE SCALE GENOMIC DNA]</scope>
    <source>
        <strain evidence="15 16">FWC 38</strain>
    </source>
</reference>
<keyword evidence="3 11" id="KW-1134">Transmembrane beta strand</keyword>
<evidence type="ECO:0000256" key="1">
    <source>
        <dbReference type="ARBA" id="ARBA00004571"/>
    </source>
</evidence>
<keyword evidence="8 12" id="KW-0798">TonB box</keyword>
<keyword evidence="2 11" id="KW-0813">Transport</keyword>
<dbReference type="PROSITE" id="PS52016">
    <property type="entry name" value="TONB_DEPENDENT_REC_3"/>
    <property type="match status" value="1"/>
</dbReference>
<dbReference type="GO" id="GO:0009279">
    <property type="term" value="C:cell outer membrane"/>
    <property type="evidence" value="ECO:0007669"/>
    <property type="project" value="UniProtKB-SubCell"/>
</dbReference>
<evidence type="ECO:0000256" key="12">
    <source>
        <dbReference type="RuleBase" id="RU003357"/>
    </source>
</evidence>
<dbReference type="Pfam" id="PF00593">
    <property type="entry name" value="TonB_dep_Rec_b-barrel"/>
    <property type="match status" value="1"/>
</dbReference>
<dbReference type="InterPro" id="IPR000531">
    <property type="entry name" value="Beta-barrel_TonB"/>
</dbReference>
<keyword evidence="15" id="KW-0675">Receptor</keyword>
<dbReference type="InterPro" id="IPR036942">
    <property type="entry name" value="Beta-barrel_TonB_sf"/>
</dbReference>
<dbReference type="Proteomes" id="UP000228945">
    <property type="component" value="Chromosome"/>
</dbReference>
<dbReference type="Pfam" id="PF07715">
    <property type="entry name" value="Plug"/>
    <property type="match status" value="1"/>
</dbReference>
<dbReference type="PANTHER" id="PTHR32552">
    <property type="entry name" value="FERRICHROME IRON RECEPTOR-RELATED"/>
    <property type="match status" value="1"/>
</dbReference>
<dbReference type="InterPro" id="IPR039426">
    <property type="entry name" value="TonB-dep_rcpt-like"/>
</dbReference>
<comment type="subcellular location">
    <subcellularLocation>
        <location evidence="1 11">Cell outer membrane</location>
        <topology evidence="1 11">Multi-pass membrane protein</topology>
    </subcellularLocation>
</comment>
<dbReference type="AlphaFoldDB" id="A0A2D2B0R5"/>
<keyword evidence="6" id="KW-0408">Iron</keyword>
<evidence type="ECO:0000259" key="13">
    <source>
        <dbReference type="Pfam" id="PF00593"/>
    </source>
</evidence>
<name>A0A2D2B0R5_9CAUL</name>
<sequence length="848" mass="94533">MAGAALTVIAGPAIAQSAASSETVLEQIVVTASKRETNLMDTPVAISAFSQESLDRQGIQSARDLAGTIPNLQLGTGSDSGTAATIRGVTSTDFTEVGEGAVAILQDGFYSPRPQGALALMYDVERVEVLRGPQGTLFGMNSPGGAINIIPARPTFGETFGSVEGLMGNYNKRQIRGSLNWGVTDTFALRAAFMAERADGMIEQEMDLTDIEDAHSGIVKDGIPDVDQRRNRHLSPKDWYNNSDQWAFRLIGRWQATEKLELTGTFSYFSDQGAGDMNFVDCEQAAGTVNACTRTLRYAKVNVPGKKDLTIADYQLKAVYDLTDNIGLEYRTSYQDQKRYQIQDVDGGRHAAPEWSSIGERITPEEQLMGYYPIWDESWETKHSRYETVTHELQIKSRGDSRLQYVAGAYYLHEKKSIRYDMEMLAQKTYYEDPGLPLGFYPDGLPDTVIFDQNKRTTSSRALYGQVDYRLTEQFGLTAGYRYSWDKKTDEGGVTYGSWWGNEAWYNGLWTPNSIRAHQSNNLKWGMGGSAPLNSGVLPATAPNHSKMEWSQGTYRLGAQWFPNDDHMMFASVATGHKMGGMYEMTDTCANGCMKLLTYQPEKVTTYELGYKGTLLDGRFRLSVTAFFSDYSDMQNTGNKVVGVNENPLSPNFGDPVYAWATDNLTKSRIHGLEVEFDVIPWDDGRLSGYLAYLHTEITDGGTYSDGYACNEREYFGQPHCGDPSVANIKGNKLPFAPEWSLTVNYQHSIHLPGGFELVPYVSVHWQDRMFLDIGNYTGAHLGQYQDAYWKLNASLRLNGPENLYFVEAFGENLTDEDTKNFGGFNQGMVRNSYDAPLTWGVRLGYSF</sequence>